<keyword evidence="2" id="KW-1185">Reference proteome</keyword>
<dbReference type="RefSeq" id="WP_148069876.1">
    <property type="nucleotide sequence ID" value="NZ_VRZA01000007.1"/>
</dbReference>
<reference evidence="1 2" key="1">
    <citation type="submission" date="2019-08" db="EMBL/GenBank/DDBJ databases">
        <title>Parahaliea maris sp. nov., isolated from the surface seawater.</title>
        <authorList>
            <person name="Liu Y."/>
        </authorList>
    </citation>
    <scope>NUCLEOTIDE SEQUENCE [LARGE SCALE GENOMIC DNA]</scope>
    <source>
        <strain evidence="1 2">HSLHS9</strain>
    </source>
</reference>
<dbReference type="InterPro" id="IPR010260">
    <property type="entry name" value="AlpA"/>
</dbReference>
<protein>
    <submittedName>
        <fullName evidence="1">AlpA family phage regulatory protein</fullName>
    </submittedName>
</protein>
<dbReference type="Pfam" id="PF05930">
    <property type="entry name" value="Phage_AlpA"/>
    <property type="match status" value="1"/>
</dbReference>
<comment type="caution">
    <text evidence="1">The sequence shown here is derived from an EMBL/GenBank/DDBJ whole genome shotgun (WGS) entry which is preliminary data.</text>
</comment>
<gene>
    <name evidence="1" type="ORF">FV139_17595</name>
</gene>
<accession>A0A5C8ZTU1</accession>
<dbReference type="PANTHER" id="PTHR36154">
    <property type="entry name" value="DNA-BINDING TRANSCRIPTIONAL ACTIVATOR ALPA"/>
    <property type="match status" value="1"/>
</dbReference>
<dbReference type="AlphaFoldDB" id="A0A5C8ZTU1"/>
<dbReference type="PANTHER" id="PTHR36154:SF1">
    <property type="entry name" value="DNA-BINDING TRANSCRIPTIONAL ACTIVATOR ALPA"/>
    <property type="match status" value="1"/>
</dbReference>
<evidence type="ECO:0000313" key="2">
    <source>
        <dbReference type="Proteomes" id="UP000321039"/>
    </source>
</evidence>
<evidence type="ECO:0000313" key="1">
    <source>
        <dbReference type="EMBL" id="TXS90877.1"/>
    </source>
</evidence>
<organism evidence="1 2">
    <name type="scientific">Parahaliea maris</name>
    <dbReference type="NCBI Taxonomy" id="2716870"/>
    <lineage>
        <taxon>Bacteria</taxon>
        <taxon>Pseudomonadati</taxon>
        <taxon>Pseudomonadota</taxon>
        <taxon>Gammaproteobacteria</taxon>
        <taxon>Cellvibrionales</taxon>
        <taxon>Halieaceae</taxon>
        <taxon>Parahaliea</taxon>
    </lineage>
</organism>
<proteinExistence type="predicted"/>
<name>A0A5C8ZTU1_9GAMM</name>
<dbReference type="InterPro" id="IPR052931">
    <property type="entry name" value="Prophage_regulatory_activator"/>
</dbReference>
<dbReference type="Gene3D" id="1.10.238.160">
    <property type="match status" value="1"/>
</dbReference>
<dbReference type="EMBL" id="VRZA01000007">
    <property type="protein sequence ID" value="TXS90877.1"/>
    <property type="molecule type" value="Genomic_DNA"/>
</dbReference>
<dbReference type="Proteomes" id="UP000321039">
    <property type="component" value="Unassembled WGS sequence"/>
</dbReference>
<sequence>MAVRPQHDEPKSKPTFLRIKDVSDRVGLARSTIYAKMSEGSFPESVKLSEHTAAWRLEDIED</sequence>